<name>A0ACA9R317_9GLOM</name>
<proteinExistence type="predicted"/>
<organism evidence="1 2">
    <name type="scientific">Racocetra persica</name>
    <dbReference type="NCBI Taxonomy" id="160502"/>
    <lineage>
        <taxon>Eukaryota</taxon>
        <taxon>Fungi</taxon>
        <taxon>Fungi incertae sedis</taxon>
        <taxon>Mucoromycota</taxon>
        <taxon>Glomeromycotina</taxon>
        <taxon>Glomeromycetes</taxon>
        <taxon>Diversisporales</taxon>
        <taxon>Gigasporaceae</taxon>
        <taxon>Racocetra</taxon>
    </lineage>
</organism>
<dbReference type="Proteomes" id="UP000789920">
    <property type="component" value="Unassembled WGS sequence"/>
</dbReference>
<dbReference type="EMBL" id="CAJVQC010041917">
    <property type="protein sequence ID" value="CAG8774088.1"/>
    <property type="molecule type" value="Genomic_DNA"/>
</dbReference>
<feature type="non-terminal residue" evidence="1">
    <location>
        <position position="1"/>
    </location>
</feature>
<evidence type="ECO:0000313" key="1">
    <source>
        <dbReference type="EMBL" id="CAG8774088.1"/>
    </source>
</evidence>
<reference evidence="1" key="1">
    <citation type="submission" date="2021-06" db="EMBL/GenBank/DDBJ databases">
        <authorList>
            <person name="Kallberg Y."/>
            <person name="Tangrot J."/>
            <person name="Rosling A."/>
        </authorList>
    </citation>
    <scope>NUCLEOTIDE SEQUENCE</scope>
    <source>
        <strain evidence="1">MA461A</strain>
    </source>
</reference>
<gene>
    <name evidence="1" type="ORF">RPERSI_LOCUS16763</name>
</gene>
<sequence>TEKLAAIANKLALHLKKKQSESESLDSTVEDEKDSGIKIYFMHDDGDRFEEIDRSRLKSEGDGSDSDILEIILESVSKGKAKVLNENHGSHSHQAHLNQLYEEAKADDESETKEDNKQPTK</sequence>
<keyword evidence="2" id="KW-1185">Reference proteome</keyword>
<protein>
    <submittedName>
        <fullName evidence="1">24138_t:CDS:1</fullName>
    </submittedName>
</protein>
<evidence type="ECO:0000313" key="2">
    <source>
        <dbReference type="Proteomes" id="UP000789920"/>
    </source>
</evidence>
<accession>A0ACA9R317</accession>
<comment type="caution">
    <text evidence="1">The sequence shown here is derived from an EMBL/GenBank/DDBJ whole genome shotgun (WGS) entry which is preliminary data.</text>
</comment>